<comment type="caution">
    <text evidence="2">The sequence shown here is derived from an EMBL/GenBank/DDBJ whole genome shotgun (WGS) entry which is preliminary data.</text>
</comment>
<evidence type="ECO:0000313" key="3">
    <source>
        <dbReference type="Proteomes" id="UP001465668"/>
    </source>
</evidence>
<reference evidence="2 3" key="1">
    <citation type="submission" date="2024-02" db="EMBL/GenBank/DDBJ databases">
        <title>First draft genome assembly of two strains of Seiridium cardinale.</title>
        <authorList>
            <person name="Emiliani G."/>
            <person name="Scali E."/>
        </authorList>
    </citation>
    <scope>NUCLEOTIDE SEQUENCE [LARGE SCALE GENOMIC DNA]</scope>
    <source>
        <strain evidence="2 3">BM-138-000479</strain>
    </source>
</reference>
<evidence type="ECO:0000313" key="2">
    <source>
        <dbReference type="EMBL" id="KAK9781461.1"/>
    </source>
</evidence>
<feature type="compositionally biased region" description="Polar residues" evidence="1">
    <location>
        <begin position="86"/>
        <end position="95"/>
    </location>
</feature>
<protein>
    <submittedName>
        <fullName evidence="2">Uncharacterized protein</fullName>
    </submittedName>
</protein>
<accession>A0ABR2Y5H6</accession>
<dbReference type="EMBL" id="JARVKM010000003">
    <property type="protein sequence ID" value="KAK9781461.1"/>
    <property type="molecule type" value="Genomic_DNA"/>
</dbReference>
<sequence length="118" mass="12852">MLDGRLAGEWSIGGSGPEPANMKQAKRPEGPAEMQPHPADWPGRFRYWPARDFGSGSRNCSAFISRGQSQQTPTNQPSPTIETPAPSGNQNSQTGPDGWPSWFIDGQLSGQDRVYLHS</sequence>
<evidence type="ECO:0000256" key="1">
    <source>
        <dbReference type="SAM" id="MobiDB-lite"/>
    </source>
</evidence>
<keyword evidence="3" id="KW-1185">Reference proteome</keyword>
<organism evidence="2 3">
    <name type="scientific">Seiridium cardinale</name>
    <dbReference type="NCBI Taxonomy" id="138064"/>
    <lineage>
        <taxon>Eukaryota</taxon>
        <taxon>Fungi</taxon>
        <taxon>Dikarya</taxon>
        <taxon>Ascomycota</taxon>
        <taxon>Pezizomycotina</taxon>
        <taxon>Sordariomycetes</taxon>
        <taxon>Xylariomycetidae</taxon>
        <taxon>Amphisphaeriales</taxon>
        <taxon>Sporocadaceae</taxon>
        <taxon>Seiridium</taxon>
    </lineage>
</organism>
<proteinExistence type="predicted"/>
<name>A0ABR2Y5H6_9PEZI</name>
<gene>
    <name evidence="2" type="ORF">SCAR479_01332</name>
</gene>
<feature type="region of interest" description="Disordered" evidence="1">
    <location>
        <begin position="1"/>
        <end position="118"/>
    </location>
</feature>
<dbReference type="Proteomes" id="UP001465668">
    <property type="component" value="Unassembled WGS sequence"/>
</dbReference>
<feature type="compositionally biased region" description="Low complexity" evidence="1">
    <location>
        <begin position="68"/>
        <end position="80"/>
    </location>
</feature>